<sequence>MKRILIGFSAVLLLTLSACGSETKKSESQTETSKQVETISESFTPLKIGVMPSMDNIPLIIAHEQGFDKDHGVELQIEAFKSGKDRDAAFQAGAVDGINADLISFATYLQGGMDVKITSATQGQFDFIGAKEIQTVADLKGKEVVILKNQGPEFVAEKFLEQAGLQTSEVQMVEVPQVPARVELLTNDQASAAVLPEPFVTMTVTQGMHNLGSTLDLGINLFALTFPQAIIDEKAAAIKGMYEAYNDAVDWMNTHEQSEYLQLFIDEIGFPETLKDQINVPTYQKAFQTKETDIKEAFAWAVEKGLLEKEIEPKDVLSNVYFQ</sequence>
<comment type="subcellular location">
    <subcellularLocation>
        <location evidence="1">Periplasm</location>
    </subcellularLocation>
</comment>
<feature type="signal peptide" evidence="4">
    <location>
        <begin position="1"/>
        <end position="20"/>
    </location>
</feature>
<reference evidence="6" key="1">
    <citation type="journal article" date="2019" name="Int. J. Syst. Evol. Microbiol.">
        <title>The Global Catalogue of Microorganisms (GCM) 10K type strain sequencing project: providing services to taxonomists for standard genome sequencing and annotation.</title>
        <authorList>
            <consortium name="The Broad Institute Genomics Platform"/>
            <consortium name="The Broad Institute Genome Sequencing Center for Infectious Disease"/>
            <person name="Wu L."/>
            <person name="Ma J."/>
        </authorList>
    </citation>
    <scope>NUCLEOTIDE SEQUENCE [LARGE SCALE GENOMIC DNA]</scope>
    <source>
        <strain evidence="6">CGMCC 1.19032</strain>
    </source>
</reference>
<keyword evidence="6" id="KW-1185">Reference proteome</keyword>
<comment type="similarity">
    <text evidence="2">Belongs to the bacterial solute-binding protein SsuA/TauA family.</text>
</comment>
<dbReference type="SUPFAM" id="SSF53850">
    <property type="entry name" value="Periplasmic binding protein-like II"/>
    <property type="match status" value="1"/>
</dbReference>
<dbReference type="PROSITE" id="PS51257">
    <property type="entry name" value="PROKAR_LIPOPROTEIN"/>
    <property type="match status" value="1"/>
</dbReference>
<evidence type="ECO:0000313" key="6">
    <source>
        <dbReference type="Proteomes" id="UP001595969"/>
    </source>
</evidence>
<evidence type="ECO:0000256" key="4">
    <source>
        <dbReference type="SAM" id="SignalP"/>
    </source>
</evidence>
<dbReference type="Pfam" id="PF13379">
    <property type="entry name" value="NMT1_2"/>
    <property type="match status" value="1"/>
</dbReference>
<proteinExistence type="inferred from homology"/>
<dbReference type="PANTHER" id="PTHR30024">
    <property type="entry name" value="ALIPHATIC SULFONATES-BINDING PROTEIN-RELATED"/>
    <property type="match status" value="1"/>
</dbReference>
<dbReference type="EMBL" id="JBHSGS010000065">
    <property type="protein sequence ID" value="MFC4720600.1"/>
    <property type="molecule type" value="Genomic_DNA"/>
</dbReference>
<organism evidence="5 6">
    <name type="scientific">Enterococcus lemanii</name>
    <dbReference type="NCBI Taxonomy" id="1159752"/>
    <lineage>
        <taxon>Bacteria</taxon>
        <taxon>Bacillati</taxon>
        <taxon>Bacillota</taxon>
        <taxon>Bacilli</taxon>
        <taxon>Lactobacillales</taxon>
        <taxon>Enterococcaceae</taxon>
        <taxon>Enterococcus</taxon>
    </lineage>
</organism>
<dbReference type="Gene3D" id="3.40.190.10">
    <property type="entry name" value="Periplasmic binding protein-like II"/>
    <property type="match status" value="2"/>
</dbReference>
<gene>
    <name evidence="5" type="ORF">ACFO5I_12785</name>
</gene>
<evidence type="ECO:0000256" key="3">
    <source>
        <dbReference type="ARBA" id="ARBA00022729"/>
    </source>
</evidence>
<name>A0ABV9MZ64_9ENTE</name>
<comment type="caution">
    <text evidence="5">The sequence shown here is derived from an EMBL/GenBank/DDBJ whole genome shotgun (WGS) entry which is preliminary data.</text>
</comment>
<dbReference type="PANTHER" id="PTHR30024:SF47">
    <property type="entry name" value="TAURINE-BINDING PERIPLASMIC PROTEIN"/>
    <property type="match status" value="1"/>
</dbReference>
<protein>
    <submittedName>
        <fullName evidence="5">ABC transporter substrate-binding protein</fullName>
    </submittedName>
</protein>
<evidence type="ECO:0000313" key="5">
    <source>
        <dbReference type="EMBL" id="MFC4720600.1"/>
    </source>
</evidence>
<feature type="chain" id="PRO_5047460852" evidence="4">
    <location>
        <begin position="21"/>
        <end position="323"/>
    </location>
</feature>
<evidence type="ECO:0000256" key="1">
    <source>
        <dbReference type="ARBA" id="ARBA00004418"/>
    </source>
</evidence>
<keyword evidence="3 4" id="KW-0732">Signal</keyword>
<dbReference type="RefSeq" id="WP_204652920.1">
    <property type="nucleotide sequence ID" value="NZ_JAFBFD010000003.1"/>
</dbReference>
<dbReference type="Proteomes" id="UP001595969">
    <property type="component" value="Unassembled WGS sequence"/>
</dbReference>
<evidence type="ECO:0000256" key="2">
    <source>
        <dbReference type="ARBA" id="ARBA00010742"/>
    </source>
</evidence>
<accession>A0ABV9MZ64</accession>